<keyword evidence="2" id="KW-1185">Reference proteome</keyword>
<evidence type="ECO:0008006" key="3">
    <source>
        <dbReference type="Google" id="ProtNLM"/>
    </source>
</evidence>
<gene>
    <name evidence="1" type="ORF">ACFOGJ_25695</name>
</gene>
<reference evidence="2" key="1">
    <citation type="journal article" date="2019" name="Int. J. Syst. Evol. Microbiol.">
        <title>The Global Catalogue of Microorganisms (GCM) 10K type strain sequencing project: providing services to taxonomists for standard genome sequencing and annotation.</title>
        <authorList>
            <consortium name="The Broad Institute Genomics Platform"/>
            <consortium name="The Broad Institute Genome Sequencing Center for Infectious Disease"/>
            <person name="Wu L."/>
            <person name="Ma J."/>
        </authorList>
    </citation>
    <scope>NUCLEOTIDE SEQUENCE [LARGE SCALE GENOMIC DNA]</scope>
    <source>
        <strain evidence="2">KCTC 42964</strain>
    </source>
</reference>
<comment type="caution">
    <text evidence="1">The sequence shown here is derived from an EMBL/GenBank/DDBJ whole genome shotgun (WGS) entry which is preliminary data.</text>
</comment>
<name>A0ABV7L8H7_9PROT</name>
<proteinExistence type="predicted"/>
<organism evidence="1 2">
    <name type="scientific">Marinibaculum pumilum</name>
    <dbReference type="NCBI Taxonomy" id="1766165"/>
    <lineage>
        <taxon>Bacteria</taxon>
        <taxon>Pseudomonadati</taxon>
        <taxon>Pseudomonadota</taxon>
        <taxon>Alphaproteobacteria</taxon>
        <taxon>Rhodospirillales</taxon>
        <taxon>Rhodospirillaceae</taxon>
        <taxon>Marinibaculum</taxon>
    </lineage>
</organism>
<protein>
    <recommendedName>
        <fullName evidence="3">DUF2783 domain-containing protein</fullName>
    </recommendedName>
</protein>
<dbReference type="Proteomes" id="UP001595528">
    <property type="component" value="Unassembled WGS sequence"/>
</dbReference>
<evidence type="ECO:0000313" key="2">
    <source>
        <dbReference type="Proteomes" id="UP001595528"/>
    </source>
</evidence>
<dbReference type="RefSeq" id="WP_379906052.1">
    <property type="nucleotide sequence ID" value="NZ_JBHRTR010000048.1"/>
</dbReference>
<sequence>MTMPFAELEPVYEELAMAIDRVGEAQAPLFLAKLALMLAHELGDRERALAAIADCERDLLRE</sequence>
<accession>A0ABV7L8H7</accession>
<dbReference type="EMBL" id="JBHRTR010000048">
    <property type="protein sequence ID" value="MFC3230668.1"/>
    <property type="molecule type" value="Genomic_DNA"/>
</dbReference>
<evidence type="ECO:0000313" key="1">
    <source>
        <dbReference type="EMBL" id="MFC3230668.1"/>
    </source>
</evidence>